<dbReference type="PROSITE" id="PS50097">
    <property type="entry name" value="BTB"/>
    <property type="match status" value="1"/>
</dbReference>
<dbReference type="KEGG" id="btab:109040745"/>
<protein>
    <recommendedName>
        <fullName evidence="1">BTB domain-containing protein</fullName>
    </recommendedName>
</protein>
<organism evidence="2 3">
    <name type="scientific">Bemisia tabaci</name>
    <name type="common">Sweetpotato whitefly</name>
    <name type="synonym">Aleurodes tabaci</name>
    <dbReference type="NCBI Taxonomy" id="7038"/>
    <lineage>
        <taxon>Eukaryota</taxon>
        <taxon>Metazoa</taxon>
        <taxon>Ecdysozoa</taxon>
        <taxon>Arthropoda</taxon>
        <taxon>Hexapoda</taxon>
        <taxon>Insecta</taxon>
        <taxon>Pterygota</taxon>
        <taxon>Neoptera</taxon>
        <taxon>Paraneoptera</taxon>
        <taxon>Hemiptera</taxon>
        <taxon>Sternorrhyncha</taxon>
        <taxon>Aleyrodoidea</taxon>
        <taxon>Aleyrodidae</taxon>
        <taxon>Aleyrodinae</taxon>
        <taxon>Bemisia</taxon>
    </lineage>
</organism>
<dbReference type="SUPFAM" id="SSF48371">
    <property type="entry name" value="ARM repeat"/>
    <property type="match status" value="1"/>
</dbReference>
<name>A0A9P0F3M9_BEMTA</name>
<dbReference type="Gene3D" id="3.30.710.10">
    <property type="entry name" value="Potassium Channel Kv1.1, Chain A"/>
    <property type="match status" value="1"/>
</dbReference>
<gene>
    <name evidence="2" type="ORF">BEMITA_LOCUS9312</name>
</gene>
<dbReference type="InterPro" id="IPR055445">
    <property type="entry name" value="ARM_ARMC5"/>
</dbReference>
<dbReference type="Proteomes" id="UP001152759">
    <property type="component" value="Chromosome 5"/>
</dbReference>
<dbReference type="SUPFAM" id="SSF54695">
    <property type="entry name" value="POZ domain"/>
    <property type="match status" value="1"/>
</dbReference>
<evidence type="ECO:0000313" key="2">
    <source>
        <dbReference type="EMBL" id="CAH0390607.1"/>
    </source>
</evidence>
<keyword evidence="3" id="KW-1185">Reference proteome</keyword>
<dbReference type="Pfam" id="PF24768">
    <property type="entry name" value="ARM_ARMC5"/>
    <property type="match status" value="1"/>
</dbReference>
<evidence type="ECO:0000313" key="3">
    <source>
        <dbReference type="Proteomes" id="UP001152759"/>
    </source>
</evidence>
<dbReference type="Gene3D" id="1.25.10.10">
    <property type="entry name" value="Leucine-rich Repeat Variant"/>
    <property type="match status" value="1"/>
</dbReference>
<dbReference type="InterPro" id="IPR016024">
    <property type="entry name" value="ARM-type_fold"/>
</dbReference>
<dbReference type="GO" id="GO:0005829">
    <property type="term" value="C:cytosol"/>
    <property type="evidence" value="ECO:0007669"/>
    <property type="project" value="TreeGrafter"/>
</dbReference>
<dbReference type="InterPro" id="IPR000210">
    <property type="entry name" value="BTB/POZ_dom"/>
</dbReference>
<dbReference type="PANTHER" id="PTHR23312">
    <property type="entry name" value="ARMC5 ARMADILLO REPEAT-CONTAINING -RELATED"/>
    <property type="match status" value="1"/>
</dbReference>
<dbReference type="InterPro" id="IPR011989">
    <property type="entry name" value="ARM-like"/>
</dbReference>
<dbReference type="AlphaFoldDB" id="A0A9P0F3M9"/>
<dbReference type="GO" id="GO:0009653">
    <property type="term" value="P:anatomical structure morphogenesis"/>
    <property type="evidence" value="ECO:0007669"/>
    <property type="project" value="TreeGrafter"/>
</dbReference>
<dbReference type="InterPro" id="IPR011333">
    <property type="entry name" value="SKP1/BTB/POZ_sf"/>
</dbReference>
<sequence>MSTENKELVLLISKITGPTNPKFSKYLPHILRRLKNNDSEIDILLKHQDFFEILKAALTKPGCDTTILFLSILDICCCKSSFCSELSGHNIVHHLTFILQNLNDRKLLSYTCKVIGKLAKSNTPDLVGELNKSKALLFVTKVLNDTRNGWKDTQTTALYALGWLWNVCFMADIVRSNSIKYVMTLLLSENTSVYKPCLIALSRLKLNQKPASIKCALQVSENKGFAKIISLLPKYPDLVGTVLSTLMGTRACEVYKPLSENKMLYTVFDQLKTQPNNFILLRTFCLACLDSSLQVSLRISNSLPFFLSLFKQFSYKSKEMDLLVSTLEKFEKNTDCLREMAEHGLVDILASILHDIVQNEKLDDIAHEKTYQPPSCCTRYLSLDHSFSKSGECSGYDADNSWHSINSILIVLLAVTRLENLSQKIIVALTSEEVWNSVLNCICFVPDTISKNAINILSSLGSSPKHFMSIYRNKLVLKIERTLLRAAHDDCYHCAYLYLAGKYILQKMSKAAECGMVYGELIHILAQDEPQAKRELAISVALVIRNGRSLLSYLSHHKCLDYIIEALDDPVLYEDAIVSISFMCKILGLNENVNLKLNTHPLFDSEKECFSSETKDTVIRHSYNVNILKSETLIQLEETKSSVDMQIKEESNDASSSLLSCSKKCVTPVSYISENPSVFKFNDGKRVSADKNLLISRSPMFEGMFRESNFKESLDEEILLQSISSQCFEHLVKLLKQFCVHNVPKDINILLELIIVSDRYLISDMTEKLLLYLMHAITFENSGIAYNWAIEHALMIFNNSAISDFIIVFLLTTNQTFQHTFEKFVDFERHKKAFQYMLSSQQRVHFLSDIKDMIFQVLEKLVAKQSRYSF</sequence>
<feature type="domain" description="BTB" evidence="1">
    <location>
        <begin position="675"/>
        <end position="735"/>
    </location>
</feature>
<dbReference type="PANTHER" id="PTHR23312:SF8">
    <property type="entry name" value="ARMADILLO REPEAT-CONTAINING PROTEIN 5"/>
    <property type="match status" value="1"/>
</dbReference>
<accession>A0A9P0F3M9</accession>
<dbReference type="EMBL" id="OU963866">
    <property type="protein sequence ID" value="CAH0390607.1"/>
    <property type="molecule type" value="Genomic_DNA"/>
</dbReference>
<proteinExistence type="predicted"/>
<dbReference type="Pfam" id="PF00651">
    <property type="entry name" value="BTB"/>
    <property type="match status" value="1"/>
</dbReference>
<reference evidence="2" key="1">
    <citation type="submission" date="2021-12" db="EMBL/GenBank/DDBJ databases">
        <authorList>
            <person name="King R."/>
        </authorList>
    </citation>
    <scope>NUCLEOTIDE SEQUENCE</scope>
</reference>
<evidence type="ECO:0000259" key="1">
    <source>
        <dbReference type="PROSITE" id="PS50097"/>
    </source>
</evidence>